<feature type="compositionally biased region" description="Polar residues" evidence="1">
    <location>
        <begin position="31"/>
        <end position="47"/>
    </location>
</feature>
<gene>
    <name evidence="2" type="ORF">CSSPTR1EN2_LOCUS18563</name>
</gene>
<dbReference type="Proteomes" id="UP001497512">
    <property type="component" value="Chromosome 5"/>
</dbReference>
<feature type="region of interest" description="Disordered" evidence="1">
    <location>
        <begin position="31"/>
        <end position="53"/>
    </location>
</feature>
<evidence type="ECO:0000313" key="2">
    <source>
        <dbReference type="EMBL" id="CAK9227086.1"/>
    </source>
</evidence>
<evidence type="ECO:0000256" key="1">
    <source>
        <dbReference type="SAM" id="MobiDB-lite"/>
    </source>
</evidence>
<keyword evidence="3" id="KW-1185">Reference proteome</keyword>
<protein>
    <submittedName>
        <fullName evidence="2">Uncharacterized protein</fullName>
    </submittedName>
</protein>
<feature type="region of interest" description="Disordered" evidence="1">
    <location>
        <begin position="87"/>
        <end position="106"/>
    </location>
</feature>
<organism evidence="2 3">
    <name type="scientific">Sphagnum troendelagicum</name>
    <dbReference type="NCBI Taxonomy" id="128251"/>
    <lineage>
        <taxon>Eukaryota</taxon>
        <taxon>Viridiplantae</taxon>
        <taxon>Streptophyta</taxon>
        <taxon>Embryophyta</taxon>
        <taxon>Bryophyta</taxon>
        <taxon>Sphagnophytina</taxon>
        <taxon>Sphagnopsida</taxon>
        <taxon>Sphagnales</taxon>
        <taxon>Sphagnaceae</taxon>
        <taxon>Sphagnum</taxon>
    </lineage>
</organism>
<sequence>MNLARSKSRLQLEQLPDKGTALEAKNLESMMSITSSDKQTDGSNSTGEGERELGAACDQTLRLIRRVSDSQQASLLVVLVAAAPDHAHSPFRPPKTLTLGFFSPNH</sequence>
<accession>A0ABP0UPW1</accession>
<reference evidence="2" key="1">
    <citation type="submission" date="2024-02" db="EMBL/GenBank/DDBJ databases">
        <authorList>
            <consortium name="ELIXIR-Norway"/>
            <consortium name="Elixir Norway"/>
        </authorList>
    </citation>
    <scope>NUCLEOTIDE SEQUENCE</scope>
</reference>
<dbReference type="EMBL" id="OZ019897">
    <property type="protein sequence ID" value="CAK9227086.1"/>
    <property type="molecule type" value="Genomic_DNA"/>
</dbReference>
<proteinExistence type="predicted"/>
<evidence type="ECO:0000313" key="3">
    <source>
        <dbReference type="Proteomes" id="UP001497512"/>
    </source>
</evidence>
<name>A0ABP0UPW1_9BRYO</name>